<comment type="caution">
    <text evidence="2">The sequence shown here is derived from an EMBL/GenBank/DDBJ whole genome shotgun (WGS) entry which is preliminary data.</text>
</comment>
<sequence length="94" mass="10791">MRFFESPSRLVRFFWWLGILNLLVILLINLNAESVPAAHGPQGELSYLVEAERNAPARYMRPHTGWFIDHGFWLVMGPFIVAVAAQALHERSSR</sequence>
<organism evidence="2 3">
    <name type="scientific">Archangium violaceum Cb vi76</name>
    <dbReference type="NCBI Taxonomy" id="1406225"/>
    <lineage>
        <taxon>Bacteria</taxon>
        <taxon>Pseudomonadati</taxon>
        <taxon>Myxococcota</taxon>
        <taxon>Myxococcia</taxon>
        <taxon>Myxococcales</taxon>
        <taxon>Cystobacterineae</taxon>
        <taxon>Archangiaceae</taxon>
        <taxon>Archangium</taxon>
    </lineage>
</organism>
<feature type="transmembrane region" description="Helical" evidence="1">
    <location>
        <begin position="70"/>
        <end position="88"/>
    </location>
</feature>
<dbReference type="AlphaFoldDB" id="A0A084SPP9"/>
<proteinExistence type="predicted"/>
<gene>
    <name evidence="2" type="ORF">Q664_28765</name>
</gene>
<protein>
    <submittedName>
        <fullName evidence="2">Uncharacterized protein</fullName>
    </submittedName>
</protein>
<evidence type="ECO:0000256" key="1">
    <source>
        <dbReference type="SAM" id="Phobius"/>
    </source>
</evidence>
<keyword evidence="1" id="KW-1133">Transmembrane helix</keyword>
<dbReference type="EMBL" id="JPMI01000213">
    <property type="protein sequence ID" value="KFA90434.1"/>
    <property type="molecule type" value="Genomic_DNA"/>
</dbReference>
<dbReference type="RefSeq" id="WP_043402472.1">
    <property type="nucleotide sequence ID" value="NZ_JPMI01000213.1"/>
</dbReference>
<dbReference type="Proteomes" id="UP000028547">
    <property type="component" value="Unassembled WGS sequence"/>
</dbReference>
<evidence type="ECO:0000313" key="3">
    <source>
        <dbReference type="Proteomes" id="UP000028547"/>
    </source>
</evidence>
<keyword evidence="1" id="KW-0472">Membrane</keyword>
<keyword evidence="1" id="KW-0812">Transmembrane</keyword>
<accession>A0A084SPP9</accession>
<name>A0A084SPP9_9BACT</name>
<evidence type="ECO:0000313" key="2">
    <source>
        <dbReference type="EMBL" id="KFA90434.1"/>
    </source>
</evidence>
<reference evidence="2 3" key="1">
    <citation type="submission" date="2014-07" db="EMBL/GenBank/DDBJ databases">
        <title>Draft Genome Sequence of Gephyronic Acid Producer, Cystobacter violaceus Strain Cb vi76.</title>
        <authorList>
            <person name="Stevens D.C."/>
            <person name="Young J."/>
            <person name="Carmichael R."/>
            <person name="Tan J."/>
            <person name="Taylor R.E."/>
        </authorList>
    </citation>
    <scope>NUCLEOTIDE SEQUENCE [LARGE SCALE GENOMIC DNA]</scope>
    <source>
        <strain evidence="2 3">Cb vi76</strain>
    </source>
</reference>
<feature type="transmembrane region" description="Helical" evidence="1">
    <location>
        <begin position="12"/>
        <end position="32"/>
    </location>
</feature>